<reference evidence="3" key="1">
    <citation type="submission" date="2017-02" db="UniProtKB">
        <authorList>
            <consortium name="WormBaseParasite"/>
        </authorList>
    </citation>
    <scope>IDENTIFICATION</scope>
</reference>
<proteinExistence type="predicted"/>
<evidence type="ECO:0000313" key="2">
    <source>
        <dbReference type="Proteomes" id="UP000282613"/>
    </source>
</evidence>
<organism evidence="3">
    <name type="scientific">Taenia asiatica</name>
    <name type="common">Asian tapeworm</name>
    <dbReference type="NCBI Taxonomy" id="60517"/>
    <lineage>
        <taxon>Eukaryota</taxon>
        <taxon>Metazoa</taxon>
        <taxon>Spiralia</taxon>
        <taxon>Lophotrochozoa</taxon>
        <taxon>Platyhelminthes</taxon>
        <taxon>Cestoda</taxon>
        <taxon>Eucestoda</taxon>
        <taxon>Cyclophyllidea</taxon>
        <taxon>Taeniidae</taxon>
        <taxon>Taenia</taxon>
    </lineage>
</organism>
<dbReference type="OrthoDB" id="6219848at2759"/>
<dbReference type="Proteomes" id="UP000282613">
    <property type="component" value="Unassembled WGS sequence"/>
</dbReference>
<protein>
    <submittedName>
        <fullName evidence="3">Dynein light chain</fullName>
    </submittedName>
</protein>
<dbReference type="Pfam" id="PF01221">
    <property type="entry name" value="Dynein_light"/>
    <property type="match status" value="1"/>
</dbReference>
<dbReference type="GO" id="GO:0030286">
    <property type="term" value="C:dynein complex"/>
    <property type="evidence" value="ECO:0007669"/>
    <property type="project" value="InterPro"/>
</dbReference>
<dbReference type="EMBL" id="UYRS01018451">
    <property type="protein sequence ID" value="VDK35816.1"/>
    <property type="molecule type" value="Genomic_DNA"/>
</dbReference>
<dbReference type="InterPro" id="IPR001372">
    <property type="entry name" value="Dynein_light_chain_typ-1/2"/>
</dbReference>
<dbReference type="SMART" id="SM01375">
    <property type="entry name" value="Dynein_light"/>
    <property type="match status" value="1"/>
</dbReference>
<dbReference type="WBParaSite" id="TASK_0000589801-mRNA-1">
    <property type="protein sequence ID" value="TASK_0000589801-mRNA-1"/>
    <property type="gene ID" value="TASK_0000589801"/>
</dbReference>
<evidence type="ECO:0000313" key="3">
    <source>
        <dbReference type="WBParaSite" id="TASK_0000589801-mRNA-1"/>
    </source>
</evidence>
<evidence type="ECO:0000313" key="1">
    <source>
        <dbReference type="EMBL" id="VDK35816.1"/>
    </source>
</evidence>
<dbReference type="InterPro" id="IPR037177">
    <property type="entry name" value="DLC_sf"/>
</dbReference>
<keyword evidence="2" id="KW-1185">Reference proteome</keyword>
<gene>
    <name evidence="1" type="ORF">TASK_LOCUS5899</name>
</gene>
<sequence>MSNRYELRNVESDMVENRRTDLENMIKDILYDEKGARKWPQILARRIKERCDDEFKGTWNCHVGPSFGSSFPYESNSYFYGELDDLSILVYKFQ</sequence>
<accession>A0A0R3W6Q5</accession>
<dbReference type="SUPFAM" id="SSF54648">
    <property type="entry name" value="DLC"/>
    <property type="match status" value="1"/>
</dbReference>
<dbReference type="AlphaFoldDB" id="A0A0R3W6Q5"/>
<dbReference type="CDD" id="cd21450">
    <property type="entry name" value="DLC-like_DYNLL1-like"/>
    <property type="match status" value="1"/>
</dbReference>
<dbReference type="Gene3D" id="3.30.740.10">
    <property type="entry name" value="Protein Inhibitor Of Neuronal Nitric Oxide Synthase"/>
    <property type="match status" value="1"/>
</dbReference>
<name>A0A0R3W6Q5_TAEAS</name>
<reference evidence="1 2" key="2">
    <citation type="submission" date="2018-11" db="EMBL/GenBank/DDBJ databases">
        <authorList>
            <consortium name="Pathogen Informatics"/>
        </authorList>
    </citation>
    <scope>NUCLEOTIDE SEQUENCE [LARGE SCALE GENOMIC DNA]</scope>
</reference>
<dbReference type="GO" id="GO:0007017">
    <property type="term" value="P:microtubule-based process"/>
    <property type="evidence" value="ECO:0007669"/>
    <property type="project" value="InterPro"/>
</dbReference>